<protein>
    <recommendedName>
        <fullName evidence="1">Aminotransferase class I/classII large domain-containing protein</fullName>
    </recommendedName>
</protein>
<name>A0A4Q0S799_9BRAD</name>
<reference evidence="2 3" key="1">
    <citation type="submission" date="2015-04" db="EMBL/GenBank/DDBJ databases">
        <title>Comparative genomics of rhizobia nodulating Arachis hypogaea in China.</title>
        <authorList>
            <person name="Li Y."/>
        </authorList>
    </citation>
    <scope>NUCLEOTIDE SEQUENCE [LARGE SCALE GENOMIC DNA]</scope>
    <source>
        <strain evidence="2 3">CCBAU 51757</strain>
    </source>
</reference>
<dbReference type="Gene3D" id="3.40.640.10">
    <property type="entry name" value="Type I PLP-dependent aspartate aminotransferase-like (Major domain)"/>
    <property type="match status" value="1"/>
</dbReference>
<dbReference type="CDD" id="cd00609">
    <property type="entry name" value="AAT_like"/>
    <property type="match status" value="1"/>
</dbReference>
<dbReference type="Proteomes" id="UP000289546">
    <property type="component" value="Unassembled WGS sequence"/>
</dbReference>
<dbReference type="InterPro" id="IPR051446">
    <property type="entry name" value="HTH_trans_reg/aminotransferase"/>
</dbReference>
<sequence>MSELLDDGVLESLLGYLPHQGAAAHREIFLGWLSDLGLKTDVQNLFITHGGQHAISIALNMVSAPGEAVLTEQFTYSGMVALSSQNGYRLHGVPGDAHGLLPEALDRAFGETGARALFATPTLQTPTATVMSSERRELIANVIKKHGAFLIEDDVYAFLFESPPIPISMLIPERSFYVSSFAKCLAPGLRIGSLVAPEPFRDRVINAIRATGWMASPIMSEVVSRLIHSGDLSRQVHAKRGAAARRNAIADRVLGNWLSPLSAAPASIAGCLFRPDGP</sequence>
<dbReference type="EMBL" id="LBJQ01000064">
    <property type="protein sequence ID" value="RXH30218.1"/>
    <property type="molecule type" value="Genomic_DNA"/>
</dbReference>
<dbReference type="PANTHER" id="PTHR46577">
    <property type="entry name" value="HTH-TYPE TRANSCRIPTIONAL REGULATORY PROTEIN GABR"/>
    <property type="match status" value="1"/>
</dbReference>
<dbReference type="Pfam" id="PF00155">
    <property type="entry name" value="Aminotran_1_2"/>
    <property type="match status" value="1"/>
</dbReference>
<feature type="domain" description="Aminotransferase class I/classII large" evidence="1">
    <location>
        <begin position="12"/>
        <end position="232"/>
    </location>
</feature>
<accession>A0A4Q0S799</accession>
<dbReference type="GO" id="GO:0030170">
    <property type="term" value="F:pyridoxal phosphate binding"/>
    <property type="evidence" value="ECO:0007669"/>
    <property type="project" value="InterPro"/>
</dbReference>
<dbReference type="AlphaFoldDB" id="A0A4Q0S799"/>
<evidence type="ECO:0000313" key="3">
    <source>
        <dbReference type="Proteomes" id="UP000289546"/>
    </source>
</evidence>
<organism evidence="2 3">
    <name type="scientific">Bradyrhizobium nanningense</name>
    <dbReference type="NCBI Taxonomy" id="1325118"/>
    <lineage>
        <taxon>Bacteria</taxon>
        <taxon>Pseudomonadati</taxon>
        <taxon>Pseudomonadota</taxon>
        <taxon>Alphaproteobacteria</taxon>
        <taxon>Hyphomicrobiales</taxon>
        <taxon>Nitrobacteraceae</taxon>
        <taxon>Bradyrhizobium</taxon>
    </lineage>
</organism>
<dbReference type="InterPro" id="IPR015424">
    <property type="entry name" value="PyrdxlP-dep_Trfase"/>
</dbReference>
<dbReference type="InterPro" id="IPR004839">
    <property type="entry name" value="Aminotransferase_I/II_large"/>
</dbReference>
<evidence type="ECO:0000313" key="2">
    <source>
        <dbReference type="EMBL" id="RXH30218.1"/>
    </source>
</evidence>
<evidence type="ECO:0000259" key="1">
    <source>
        <dbReference type="Pfam" id="PF00155"/>
    </source>
</evidence>
<keyword evidence="3" id="KW-1185">Reference proteome</keyword>
<dbReference type="PANTHER" id="PTHR46577:SF1">
    <property type="entry name" value="HTH-TYPE TRANSCRIPTIONAL REGULATORY PROTEIN GABR"/>
    <property type="match status" value="1"/>
</dbReference>
<dbReference type="SUPFAM" id="SSF53383">
    <property type="entry name" value="PLP-dependent transferases"/>
    <property type="match status" value="1"/>
</dbReference>
<gene>
    <name evidence="2" type="ORF">XH99_11755</name>
</gene>
<proteinExistence type="predicted"/>
<dbReference type="InterPro" id="IPR015421">
    <property type="entry name" value="PyrdxlP-dep_Trfase_major"/>
</dbReference>
<comment type="caution">
    <text evidence="2">The sequence shown here is derived from an EMBL/GenBank/DDBJ whole genome shotgun (WGS) entry which is preliminary data.</text>
</comment>